<dbReference type="RefSeq" id="WP_147032701.1">
    <property type="nucleotide sequence ID" value="NZ_CP042436.1"/>
</dbReference>
<dbReference type="Proteomes" id="UP000321479">
    <property type="component" value="Chromosome"/>
</dbReference>
<sequence>MKTLRNLLILVLIVGIGSSVAVAQNKKEKKRATIKNNIENKHYTFNANNAIPLSGGTIQLTSEYDLKITPDSIVSFLPYYGVAHFDVPYGSTDLGIKFTSTKFEYKAVQKKKGGWEIIIKPKDVKNLQSMTLFISADGYGSLAVNSVNRDNISFDGYLE</sequence>
<reference evidence="2 3" key="1">
    <citation type="journal article" date="2017" name="Curr. Microbiol.">
        <title>Mucilaginibacter ginsenosidivorans sp. nov., Isolated from Soil of Ginseng Field.</title>
        <authorList>
            <person name="Kim M.M."/>
            <person name="Siddiqi M.Z."/>
            <person name="Im W.T."/>
        </authorList>
    </citation>
    <scope>NUCLEOTIDE SEQUENCE [LARGE SCALE GENOMIC DNA]</scope>
    <source>
        <strain evidence="2 3">Gsoil 3017</strain>
    </source>
</reference>
<proteinExistence type="predicted"/>
<gene>
    <name evidence="2" type="ORF">FRZ54_16605</name>
</gene>
<dbReference type="EMBL" id="CP042436">
    <property type="protein sequence ID" value="QEC64128.1"/>
    <property type="molecule type" value="Genomic_DNA"/>
</dbReference>
<accession>A0A5B8UYU5</accession>
<feature type="chain" id="PRO_5023133141" evidence="1">
    <location>
        <begin position="24"/>
        <end position="159"/>
    </location>
</feature>
<evidence type="ECO:0000313" key="2">
    <source>
        <dbReference type="EMBL" id="QEC64128.1"/>
    </source>
</evidence>
<dbReference type="InterPro" id="IPR025347">
    <property type="entry name" value="DUF4251"/>
</dbReference>
<name>A0A5B8UYU5_9SPHI</name>
<keyword evidence="3" id="KW-1185">Reference proteome</keyword>
<organism evidence="2 3">
    <name type="scientific">Mucilaginibacter ginsenosidivorans</name>
    <dbReference type="NCBI Taxonomy" id="398053"/>
    <lineage>
        <taxon>Bacteria</taxon>
        <taxon>Pseudomonadati</taxon>
        <taxon>Bacteroidota</taxon>
        <taxon>Sphingobacteriia</taxon>
        <taxon>Sphingobacteriales</taxon>
        <taxon>Sphingobacteriaceae</taxon>
        <taxon>Mucilaginibacter</taxon>
    </lineage>
</organism>
<evidence type="ECO:0000256" key="1">
    <source>
        <dbReference type="SAM" id="SignalP"/>
    </source>
</evidence>
<dbReference type="Pfam" id="PF14059">
    <property type="entry name" value="DUF4251"/>
    <property type="match status" value="1"/>
</dbReference>
<keyword evidence="1" id="KW-0732">Signal</keyword>
<dbReference type="KEGG" id="mgin:FRZ54_16605"/>
<dbReference type="Gene3D" id="2.40.128.410">
    <property type="match status" value="1"/>
</dbReference>
<feature type="signal peptide" evidence="1">
    <location>
        <begin position="1"/>
        <end position="23"/>
    </location>
</feature>
<dbReference type="OrthoDB" id="1097715at2"/>
<evidence type="ECO:0000313" key="3">
    <source>
        <dbReference type="Proteomes" id="UP000321479"/>
    </source>
</evidence>
<protein>
    <submittedName>
        <fullName evidence="2">DUF4251 domain-containing protein</fullName>
    </submittedName>
</protein>
<dbReference type="AlphaFoldDB" id="A0A5B8UYU5"/>